<feature type="region of interest" description="Disordered" evidence="18">
    <location>
        <begin position="223"/>
        <end position="247"/>
    </location>
</feature>
<evidence type="ECO:0000256" key="17">
    <source>
        <dbReference type="RuleBase" id="RU003464"/>
    </source>
</evidence>
<evidence type="ECO:0000256" key="9">
    <source>
        <dbReference type="ARBA" id="ARBA00022679"/>
    </source>
</evidence>
<feature type="binding site" evidence="15 16">
    <location>
        <position position="121"/>
    </location>
    <ligand>
        <name>S-adenosyl-L-methionine</name>
        <dbReference type="ChEBI" id="CHEBI:59789"/>
    </ligand>
</feature>
<comment type="similarity">
    <text evidence="3 15 17">Belongs to the RNA methyltransferase TrmD family.</text>
</comment>
<evidence type="ECO:0000256" key="6">
    <source>
        <dbReference type="ARBA" id="ARBA00014679"/>
    </source>
</evidence>
<name>A0A2D6YMF7_9DELT</name>
<comment type="caution">
    <text evidence="20">The sequence shown here is derived from an EMBL/GenBank/DDBJ whole genome shotgun (WGS) entry which is preliminary data.</text>
</comment>
<dbReference type="NCBIfam" id="NF000648">
    <property type="entry name" value="PRK00026.1"/>
    <property type="match status" value="1"/>
</dbReference>
<dbReference type="SUPFAM" id="SSF75217">
    <property type="entry name" value="alpha/beta knot"/>
    <property type="match status" value="1"/>
</dbReference>
<evidence type="ECO:0000256" key="10">
    <source>
        <dbReference type="ARBA" id="ARBA00022691"/>
    </source>
</evidence>
<comment type="function">
    <text evidence="1 15 17">Specifically methylates guanosine-37 in various tRNAs.</text>
</comment>
<dbReference type="EMBL" id="NZEX01000156">
    <property type="protein sequence ID" value="MAH64350.1"/>
    <property type="molecule type" value="Genomic_DNA"/>
</dbReference>
<keyword evidence="8 15" id="KW-0489">Methyltransferase</keyword>
<comment type="caution">
    <text evidence="15">Lacks conserved residue(s) required for the propagation of feature annotation.</text>
</comment>
<dbReference type="InterPro" id="IPR002649">
    <property type="entry name" value="tRNA_m1G_MeTrfase_TrmD"/>
</dbReference>
<proteinExistence type="inferred from homology"/>
<dbReference type="PANTHER" id="PTHR46417">
    <property type="entry name" value="TRNA (GUANINE-N(1)-)-METHYLTRANSFERASE"/>
    <property type="match status" value="1"/>
</dbReference>
<dbReference type="InterPro" id="IPR016009">
    <property type="entry name" value="tRNA_MeTrfase_TRMD/TRM10"/>
</dbReference>
<dbReference type="HAMAP" id="MF_00605">
    <property type="entry name" value="TrmD"/>
    <property type="match status" value="1"/>
</dbReference>
<dbReference type="Proteomes" id="UP000226525">
    <property type="component" value="Unassembled WGS sequence"/>
</dbReference>
<keyword evidence="11 15" id="KW-0819">tRNA processing</keyword>
<comment type="subcellular location">
    <subcellularLocation>
        <location evidence="2 15 17">Cytoplasm</location>
    </subcellularLocation>
</comment>
<dbReference type="CDD" id="cd18080">
    <property type="entry name" value="TrmD-like"/>
    <property type="match status" value="1"/>
</dbReference>
<evidence type="ECO:0000256" key="2">
    <source>
        <dbReference type="ARBA" id="ARBA00004496"/>
    </source>
</evidence>
<evidence type="ECO:0000256" key="8">
    <source>
        <dbReference type="ARBA" id="ARBA00022603"/>
    </source>
</evidence>
<keyword evidence="10 15" id="KW-0949">S-adenosyl-L-methionine</keyword>
<evidence type="ECO:0000313" key="21">
    <source>
        <dbReference type="Proteomes" id="UP000226525"/>
    </source>
</evidence>
<evidence type="ECO:0000256" key="4">
    <source>
        <dbReference type="ARBA" id="ARBA00011738"/>
    </source>
</evidence>
<gene>
    <name evidence="15" type="primary">trmD</name>
    <name evidence="20" type="ORF">CMN54_13075</name>
</gene>
<dbReference type="PIRSF" id="PIRSF000386">
    <property type="entry name" value="tRNA_mtase"/>
    <property type="match status" value="1"/>
</dbReference>
<evidence type="ECO:0000256" key="12">
    <source>
        <dbReference type="ARBA" id="ARBA00029736"/>
    </source>
</evidence>
<dbReference type="GO" id="GO:0052906">
    <property type="term" value="F:tRNA (guanine(37)-N1)-methyltransferase activity"/>
    <property type="evidence" value="ECO:0007669"/>
    <property type="project" value="UniProtKB-UniRule"/>
</dbReference>
<evidence type="ECO:0000256" key="1">
    <source>
        <dbReference type="ARBA" id="ARBA00002634"/>
    </source>
</evidence>
<evidence type="ECO:0000256" key="7">
    <source>
        <dbReference type="ARBA" id="ARBA00022490"/>
    </source>
</evidence>
<dbReference type="EC" id="2.1.1.228" evidence="5 15"/>
<evidence type="ECO:0000256" key="5">
    <source>
        <dbReference type="ARBA" id="ARBA00012807"/>
    </source>
</evidence>
<dbReference type="GO" id="GO:0005829">
    <property type="term" value="C:cytosol"/>
    <property type="evidence" value="ECO:0007669"/>
    <property type="project" value="TreeGrafter"/>
</dbReference>
<evidence type="ECO:0000256" key="16">
    <source>
        <dbReference type="PIRSR" id="PIRSR000386-1"/>
    </source>
</evidence>
<comment type="catalytic activity">
    <reaction evidence="14 15 17">
        <text>guanosine(37) in tRNA + S-adenosyl-L-methionine = N(1)-methylguanosine(37) in tRNA + S-adenosyl-L-homocysteine + H(+)</text>
        <dbReference type="Rhea" id="RHEA:36899"/>
        <dbReference type="Rhea" id="RHEA-COMP:10145"/>
        <dbReference type="Rhea" id="RHEA-COMP:10147"/>
        <dbReference type="ChEBI" id="CHEBI:15378"/>
        <dbReference type="ChEBI" id="CHEBI:57856"/>
        <dbReference type="ChEBI" id="CHEBI:59789"/>
        <dbReference type="ChEBI" id="CHEBI:73542"/>
        <dbReference type="ChEBI" id="CHEBI:74269"/>
        <dbReference type="EC" id="2.1.1.228"/>
    </reaction>
</comment>
<reference evidence="21" key="1">
    <citation type="submission" date="2017-09" db="EMBL/GenBank/DDBJ databases">
        <title>The Reconstruction of 2,631 Draft Metagenome-Assembled Genomes from the Global Oceans.</title>
        <authorList>
            <person name="Tully B.J."/>
            <person name="Graham E.D."/>
            <person name="Heidelberg J.F."/>
        </authorList>
    </citation>
    <scope>NUCLEOTIDE SEQUENCE [LARGE SCALE GENOMIC DNA]</scope>
</reference>
<dbReference type="GO" id="GO:0002939">
    <property type="term" value="P:tRNA N1-guanine methylation"/>
    <property type="evidence" value="ECO:0007669"/>
    <property type="project" value="TreeGrafter"/>
</dbReference>
<dbReference type="Gene3D" id="1.10.1270.20">
    <property type="entry name" value="tRNA(m1g37)methyltransferase, domain 2"/>
    <property type="match status" value="1"/>
</dbReference>
<evidence type="ECO:0000256" key="11">
    <source>
        <dbReference type="ARBA" id="ARBA00022694"/>
    </source>
</evidence>
<evidence type="ECO:0000256" key="13">
    <source>
        <dbReference type="ARBA" id="ARBA00033392"/>
    </source>
</evidence>
<organism evidence="20 21">
    <name type="scientific">SAR324 cluster bacterium</name>
    <dbReference type="NCBI Taxonomy" id="2024889"/>
    <lineage>
        <taxon>Bacteria</taxon>
        <taxon>Deltaproteobacteria</taxon>
        <taxon>SAR324 cluster</taxon>
    </lineage>
</organism>
<dbReference type="NCBIfam" id="TIGR00088">
    <property type="entry name" value="trmD"/>
    <property type="match status" value="1"/>
</dbReference>
<protein>
    <recommendedName>
        <fullName evidence="6 15">tRNA (guanine-N(1)-)-methyltransferase</fullName>
        <ecNumber evidence="5 15">2.1.1.228</ecNumber>
    </recommendedName>
    <alternativeName>
        <fullName evidence="12 15">M1G-methyltransferase</fullName>
    </alternativeName>
    <alternativeName>
        <fullName evidence="13 15">tRNA [GM37] methyltransferase</fullName>
    </alternativeName>
</protein>
<evidence type="ECO:0000259" key="19">
    <source>
        <dbReference type="Pfam" id="PF01746"/>
    </source>
</evidence>
<dbReference type="AlphaFoldDB" id="A0A2D6YMF7"/>
<keyword evidence="9 15" id="KW-0808">Transferase</keyword>
<feature type="domain" description="tRNA methyltransferase TRMD/TRM10-type" evidence="19">
    <location>
        <begin position="6"/>
        <end position="233"/>
    </location>
</feature>
<keyword evidence="7 15" id="KW-0963">Cytoplasm</keyword>
<evidence type="ECO:0000256" key="15">
    <source>
        <dbReference type="HAMAP-Rule" id="MF_00605"/>
    </source>
</evidence>
<dbReference type="InterPro" id="IPR023148">
    <property type="entry name" value="tRNA_m1G_MeTrfase_C_sf"/>
</dbReference>
<comment type="subunit">
    <text evidence="4 15 17">Homodimer.</text>
</comment>
<dbReference type="InterPro" id="IPR029026">
    <property type="entry name" value="tRNA_m1G_MTases_N"/>
</dbReference>
<dbReference type="PANTHER" id="PTHR46417:SF1">
    <property type="entry name" value="TRNA (GUANINE-N(1)-)-METHYLTRANSFERASE"/>
    <property type="match status" value="1"/>
</dbReference>
<dbReference type="InterPro" id="IPR029028">
    <property type="entry name" value="Alpha/beta_knot_MTases"/>
</dbReference>
<sequence>MKNTLSFDIITLFPDLFYSFLNESLIGKGILKGELEIKLTDLREFGIGKYRQVDDEPYGGGPGMLFRPEPVVRAIEMRKFFYESQGQQVHTILLTPQGKPFKQKKAEILSICDKCLLFVCGRYEGFDERIREYVDEEVSGGDFICLGGEVIAMVLIEAISRLKGNILGNQDSAEQETFTENGLLEYPQYTRPIEFRGQHVPEVLLSGHHARILKWRSQQARQRTLQRRPDLLTKKDKGENARPDESG</sequence>
<feature type="compositionally biased region" description="Basic and acidic residues" evidence="18">
    <location>
        <begin position="227"/>
        <end position="247"/>
    </location>
</feature>
<evidence type="ECO:0000256" key="18">
    <source>
        <dbReference type="SAM" id="MobiDB-lite"/>
    </source>
</evidence>
<dbReference type="Gene3D" id="3.40.1280.10">
    <property type="match status" value="1"/>
</dbReference>
<accession>A0A2D6YMF7</accession>
<evidence type="ECO:0000256" key="14">
    <source>
        <dbReference type="ARBA" id="ARBA00047783"/>
    </source>
</evidence>
<dbReference type="Pfam" id="PF01746">
    <property type="entry name" value="tRNA_m1G_MT"/>
    <property type="match status" value="1"/>
</dbReference>
<evidence type="ECO:0000313" key="20">
    <source>
        <dbReference type="EMBL" id="MAH64350.1"/>
    </source>
</evidence>
<evidence type="ECO:0000256" key="3">
    <source>
        <dbReference type="ARBA" id="ARBA00007630"/>
    </source>
</evidence>